<dbReference type="GO" id="GO:0005730">
    <property type="term" value="C:nucleolus"/>
    <property type="evidence" value="ECO:0007669"/>
    <property type="project" value="TreeGrafter"/>
</dbReference>
<accession>A0A9W8AFC6</accession>
<feature type="compositionally biased region" description="Basic and acidic residues" evidence="4">
    <location>
        <begin position="42"/>
        <end position="53"/>
    </location>
</feature>
<dbReference type="Pfam" id="PF03715">
    <property type="entry name" value="Noc2"/>
    <property type="match status" value="1"/>
</dbReference>
<feature type="compositionally biased region" description="Acidic residues" evidence="4">
    <location>
        <begin position="213"/>
        <end position="256"/>
    </location>
</feature>
<comment type="subcellular location">
    <subcellularLocation>
        <location evidence="1">Nucleus</location>
    </subcellularLocation>
</comment>
<name>A0A9W8AFC6_9FUNG</name>
<evidence type="ECO:0000256" key="4">
    <source>
        <dbReference type="SAM" id="MobiDB-lite"/>
    </source>
</evidence>
<reference evidence="5" key="1">
    <citation type="submission" date="2022-07" db="EMBL/GenBank/DDBJ databases">
        <title>Phylogenomic reconstructions and comparative analyses of Kickxellomycotina fungi.</title>
        <authorList>
            <person name="Reynolds N.K."/>
            <person name="Stajich J.E."/>
            <person name="Barry K."/>
            <person name="Grigoriev I.V."/>
            <person name="Crous P."/>
            <person name="Smith M.E."/>
        </authorList>
    </citation>
    <scope>NUCLEOTIDE SEQUENCE</scope>
    <source>
        <strain evidence="5">RSA 861</strain>
    </source>
</reference>
<sequence length="847" mass="96528">MGKATKSMIRFNKKHKDHVDQNRKATQKVKRGIVRQQTQRVSRQEQREARDEAQIEADQQHGVVRYPRGQSGDLESFALTGQDRDTLRFEDDDANDMADGFEDIMDPDSIVDVDSQRAWSRGHKGTKASAPALDDEGVEFIQFEQVEDDEVEQKPKKKAPASATKPSKAHKKHVSDALKAIKEHRRELDELKKRDPAFFEFLQKNDGDLLEFGQDDDDDDDDDEDDEDGEDDEDDEDENSSDDDDSSDDMDMEKEEADSHASRNQDQRPTILTPDMVKSWEQAITTDHSLVAFNHLLSALYSCTHADIEETKPKHVKFTQKRASRAQAKVKAYEVDSPTAYNKLIVTSLRVAPGLLQHYVPSELGNPSVQRAKGKSSLGANVTRPNQSLAWSQVSRPVRLYGDSLLRLFQMIEEPNMVRLLLQETTMVLPYLMCTPRFVRALRRVVAYYMSTPTVDETVQVAAFLAMRHLATYQNEDDLEEILRIVYRSFVQRSALMSPHTVGSINLLRQFGVEIYGLYPDAAYRMAFVYLRQLAIHLRTALNVENKKAFAPVHNWQFVHCLRFWTELVCTHYQAPPPPPPGTIEPALPTAGADLSSLVYPLVQIISGAIRLVPTHTYFPFRFHCVRLLTRIARDTQQFIPVASYLLEVYASPELSRRLSRSAQKPLDFEFHIKCPRSYEHTVPYIEGVHQQLVDLLLEFLATQATNIAFPELTMPITSQLVRFAKKSRLTKVTRGISDLVEKTKEHCRVIEQARSTLNWAPGEYAQLRTFLATTDRNTLPLVKYYNLYEKLRQKQLETLRRSAEQEEADEAEAGQGRPRVEPKNSAEAAVIAMAEDGVSSDDDDLY</sequence>
<feature type="region of interest" description="Disordered" evidence="4">
    <location>
        <begin position="205"/>
        <end position="271"/>
    </location>
</feature>
<dbReference type="InterPro" id="IPR005343">
    <property type="entry name" value="Noc2"/>
</dbReference>
<feature type="region of interest" description="Disordered" evidence="4">
    <location>
        <begin position="1"/>
        <end position="75"/>
    </location>
</feature>
<dbReference type="PANTHER" id="PTHR12687:SF4">
    <property type="entry name" value="NUCLEOLAR COMPLEX PROTEIN 2 HOMOLOG"/>
    <property type="match status" value="1"/>
</dbReference>
<evidence type="ECO:0000313" key="6">
    <source>
        <dbReference type="Proteomes" id="UP001150569"/>
    </source>
</evidence>
<dbReference type="EMBL" id="JANBPT010000254">
    <property type="protein sequence ID" value="KAJ1924783.1"/>
    <property type="molecule type" value="Genomic_DNA"/>
</dbReference>
<feature type="region of interest" description="Disordered" evidence="4">
    <location>
        <begin position="116"/>
        <end position="181"/>
    </location>
</feature>
<dbReference type="PANTHER" id="PTHR12687">
    <property type="entry name" value="NUCLEOLAR COMPLEX 2 AND RAD4-RELATED"/>
    <property type="match status" value="1"/>
</dbReference>
<proteinExistence type="inferred from homology"/>
<dbReference type="AlphaFoldDB" id="A0A9W8AFC6"/>
<gene>
    <name evidence="5" type="primary">NOC2_2</name>
    <name evidence="5" type="ORF">IWQ60_004977</name>
</gene>
<dbReference type="OrthoDB" id="10266662at2759"/>
<evidence type="ECO:0000256" key="2">
    <source>
        <dbReference type="ARBA" id="ARBA00005907"/>
    </source>
</evidence>
<dbReference type="GO" id="GO:0030690">
    <property type="term" value="C:Noc1p-Noc2p complex"/>
    <property type="evidence" value="ECO:0007669"/>
    <property type="project" value="TreeGrafter"/>
</dbReference>
<feature type="compositionally biased region" description="Basic and acidic residues" evidence="4">
    <location>
        <begin position="257"/>
        <end position="266"/>
    </location>
</feature>
<dbReference type="GO" id="GO:0042273">
    <property type="term" value="P:ribosomal large subunit biogenesis"/>
    <property type="evidence" value="ECO:0007669"/>
    <property type="project" value="TreeGrafter"/>
</dbReference>
<comment type="caution">
    <text evidence="5">The sequence shown here is derived from an EMBL/GenBank/DDBJ whole genome shotgun (WGS) entry which is preliminary data.</text>
</comment>
<evidence type="ECO:0000313" key="5">
    <source>
        <dbReference type="EMBL" id="KAJ1924783.1"/>
    </source>
</evidence>
<protein>
    <submittedName>
        <fullName evidence="5">Nucleolar Complex 2 protein</fullName>
    </submittedName>
</protein>
<dbReference type="GO" id="GO:0005654">
    <property type="term" value="C:nucleoplasm"/>
    <property type="evidence" value="ECO:0007669"/>
    <property type="project" value="TreeGrafter"/>
</dbReference>
<dbReference type="Proteomes" id="UP001150569">
    <property type="component" value="Unassembled WGS sequence"/>
</dbReference>
<dbReference type="GO" id="GO:0030691">
    <property type="term" value="C:Noc2p-Noc3p complex"/>
    <property type="evidence" value="ECO:0007669"/>
    <property type="project" value="TreeGrafter"/>
</dbReference>
<organism evidence="5 6">
    <name type="scientific">Tieghemiomyces parasiticus</name>
    <dbReference type="NCBI Taxonomy" id="78921"/>
    <lineage>
        <taxon>Eukaryota</taxon>
        <taxon>Fungi</taxon>
        <taxon>Fungi incertae sedis</taxon>
        <taxon>Zoopagomycota</taxon>
        <taxon>Kickxellomycotina</taxon>
        <taxon>Dimargaritomycetes</taxon>
        <taxon>Dimargaritales</taxon>
        <taxon>Dimargaritaceae</taxon>
        <taxon>Tieghemiomyces</taxon>
    </lineage>
</organism>
<feature type="region of interest" description="Disordered" evidence="4">
    <location>
        <begin position="800"/>
        <end position="847"/>
    </location>
</feature>
<keyword evidence="3" id="KW-0539">Nucleus</keyword>
<evidence type="ECO:0000256" key="1">
    <source>
        <dbReference type="ARBA" id="ARBA00004123"/>
    </source>
</evidence>
<comment type="similarity">
    <text evidence="2">Belongs to the NOC2 family.</text>
</comment>
<evidence type="ECO:0000256" key="3">
    <source>
        <dbReference type="ARBA" id="ARBA00023242"/>
    </source>
</evidence>
<keyword evidence="6" id="KW-1185">Reference proteome</keyword>